<comment type="caution">
    <text evidence="4">The sequence shown here is derived from an EMBL/GenBank/DDBJ whole genome shotgun (WGS) entry which is preliminary data.</text>
</comment>
<name>A0ABU6IWL9_9ACTN</name>
<dbReference type="PIRSF" id="PIRSF004761">
    <property type="entry name" value="Hydrgn_mat_HypA"/>
    <property type="match status" value="1"/>
</dbReference>
<evidence type="ECO:0000256" key="3">
    <source>
        <dbReference type="ARBA" id="ARBA00022833"/>
    </source>
</evidence>
<evidence type="ECO:0000256" key="1">
    <source>
        <dbReference type="ARBA" id="ARBA00022596"/>
    </source>
</evidence>
<dbReference type="Gene3D" id="3.30.2320.80">
    <property type="match status" value="1"/>
</dbReference>
<reference evidence="4 5" key="1">
    <citation type="submission" date="2024-01" db="EMBL/GenBank/DDBJ databases">
        <title>novel species in genus Adlercreutzia.</title>
        <authorList>
            <person name="Liu X."/>
        </authorList>
    </citation>
    <scope>NUCLEOTIDE SEQUENCE [LARGE SCALE GENOMIC DNA]</scope>
    <source>
        <strain evidence="4 5">R22</strain>
    </source>
</reference>
<dbReference type="EMBL" id="JAYMFH010000001">
    <property type="protein sequence ID" value="MEC4294076.1"/>
    <property type="molecule type" value="Genomic_DNA"/>
</dbReference>
<dbReference type="Proteomes" id="UP001343724">
    <property type="component" value="Unassembled WGS sequence"/>
</dbReference>
<evidence type="ECO:0000313" key="5">
    <source>
        <dbReference type="Proteomes" id="UP001343724"/>
    </source>
</evidence>
<dbReference type="Pfam" id="PF01155">
    <property type="entry name" value="HypA"/>
    <property type="match status" value="1"/>
</dbReference>
<evidence type="ECO:0000256" key="2">
    <source>
        <dbReference type="ARBA" id="ARBA00022723"/>
    </source>
</evidence>
<dbReference type="PANTHER" id="PTHR34535">
    <property type="entry name" value="HYDROGENASE MATURATION FACTOR HYPA"/>
    <property type="match status" value="1"/>
</dbReference>
<protein>
    <submittedName>
        <fullName evidence="4">Hydrogenase maturation nickel metallochaperone HypA</fullName>
    </submittedName>
</protein>
<accession>A0ABU6IWL9</accession>
<proteinExistence type="predicted"/>
<dbReference type="InterPro" id="IPR000688">
    <property type="entry name" value="HypA/HybF"/>
</dbReference>
<keyword evidence="2" id="KW-0479">Metal-binding</keyword>
<keyword evidence="5" id="KW-1185">Reference proteome</keyword>
<keyword evidence="1" id="KW-0533">Nickel</keyword>
<dbReference type="RefSeq" id="WP_326441393.1">
    <property type="nucleotide sequence ID" value="NZ_JAYMFH010000001.1"/>
</dbReference>
<keyword evidence="3" id="KW-0862">Zinc</keyword>
<gene>
    <name evidence="4" type="ORF">VJ920_01970</name>
</gene>
<organism evidence="4 5">
    <name type="scientific">Adlercreutzia shanghongiae</name>
    <dbReference type="NCBI Taxonomy" id="3111773"/>
    <lineage>
        <taxon>Bacteria</taxon>
        <taxon>Bacillati</taxon>
        <taxon>Actinomycetota</taxon>
        <taxon>Coriobacteriia</taxon>
        <taxon>Eggerthellales</taxon>
        <taxon>Eggerthellaceae</taxon>
        <taxon>Adlercreutzia</taxon>
    </lineage>
</organism>
<sequence>MAVVTSILDAVCERAREEGAARVVSIDLRIGEMRDIHASLLQKYFDFFARGTLAEGVEVTMEMVPLRFRCDVCGRRYDYDFDEGAPTCDEHPGASVTVVSGTELVIEKIGVM</sequence>
<dbReference type="PANTHER" id="PTHR34535:SF3">
    <property type="entry name" value="HYDROGENASE MATURATION FACTOR HYPA"/>
    <property type="match status" value="1"/>
</dbReference>
<evidence type="ECO:0000313" key="4">
    <source>
        <dbReference type="EMBL" id="MEC4294076.1"/>
    </source>
</evidence>